<organism evidence="3 4">
    <name type="scientific">Niabella ginsenosidivorans</name>
    <dbReference type="NCBI Taxonomy" id="1176587"/>
    <lineage>
        <taxon>Bacteria</taxon>
        <taxon>Pseudomonadati</taxon>
        <taxon>Bacteroidota</taxon>
        <taxon>Chitinophagia</taxon>
        <taxon>Chitinophagales</taxon>
        <taxon>Chitinophagaceae</taxon>
        <taxon>Niabella</taxon>
    </lineage>
</organism>
<dbReference type="PROSITE" id="PS50056">
    <property type="entry name" value="TYR_PHOSPHATASE_2"/>
    <property type="match status" value="1"/>
</dbReference>
<protein>
    <recommendedName>
        <fullName evidence="2">Tyrosine specific protein phosphatases domain-containing protein</fullName>
    </recommendedName>
</protein>
<dbReference type="SUPFAM" id="SSF52799">
    <property type="entry name" value="(Phosphotyrosine protein) phosphatases II"/>
    <property type="match status" value="1"/>
</dbReference>
<evidence type="ECO:0000313" key="4">
    <source>
        <dbReference type="Proteomes" id="UP000077667"/>
    </source>
</evidence>
<dbReference type="PANTHER" id="PTHR31126:SF1">
    <property type="entry name" value="TYROSINE SPECIFIC PROTEIN PHOSPHATASES DOMAIN-CONTAINING PROTEIN"/>
    <property type="match status" value="1"/>
</dbReference>
<dbReference type="AlphaFoldDB" id="A0A1A9I8C5"/>
<evidence type="ECO:0000313" key="3">
    <source>
        <dbReference type="EMBL" id="ANH83928.1"/>
    </source>
</evidence>
<proteinExistence type="inferred from homology"/>
<name>A0A1A9I8C5_9BACT</name>
<dbReference type="GO" id="GO:0004721">
    <property type="term" value="F:phosphoprotein phosphatase activity"/>
    <property type="evidence" value="ECO:0007669"/>
    <property type="project" value="InterPro"/>
</dbReference>
<dbReference type="Proteomes" id="UP000077667">
    <property type="component" value="Chromosome"/>
</dbReference>
<evidence type="ECO:0000256" key="1">
    <source>
        <dbReference type="ARBA" id="ARBA00009580"/>
    </source>
</evidence>
<comment type="similarity">
    <text evidence="1">Belongs to the protein-tyrosine phosphatase family.</text>
</comment>
<dbReference type="Gene3D" id="3.90.190.10">
    <property type="entry name" value="Protein tyrosine phosphatase superfamily"/>
    <property type="match status" value="1"/>
</dbReference>
<dbReference type="PANTHER" id="PTHR31126">
    <property type="entry name" value="TYROSINE-PROTEIN PHOSPHATASE"/>
    <property type="match status" value="1"/>
</dbReference>
<dbReference type="InterPro" id="IPR029021">
    <property type="entry name" value="Prot-tyrosine_phosphatase-like"/>
</dbReference>
<keyword evidence="4" id="KW-1185">Reference proteome</keyword>
<dbReference type="Pfam" id="PF13350">
    <property type="entry name" value="Y_phosphatase3"/>
    <property type="match status" value="1"/>
</dbReference>
<dbReference type="InterPro" id="IPR026893">
    <property type="entry name" value="Tyr/Ser_Pase_IphP-type"/>
</dbReference>
<accession>A0A1A9I8C5</accession>
<sequence>MSGGFNFRDLGGYKTKDNRYVKWGKIFRSDDLGTLTDTDLNYLSSVPLINVVDFRSPEEIKEAPDKHPASLHNDFQYSITPGNLTGLMSLDSTQIDKAMMQMNELLVSDSAAVEQYRKMFVLLQNPSGNIPLLYHCTAGKDRTGMATALILYALGLDENDIMNDYLMSNKYIEAKFATYIKAKPALLSLFSVKKEFLQAGIDRIKKDNGTVENFLTEKLNVDIPKFRELYLY</sequence>
<dbReference type="EMBL" id="CP015772">
    <property type="protein sequence ID" value="ANH83928.1"/>
    <property type="molecule type" value="Genomic_DNA"/>
</dbReference>
<dbReference type="InterPro" id="IPR000387">
    <property type="entry name" value="Tyr_Pase_dom"/>
</dbReference>
<dbReference type="KEGG" id="nia:A8C56_13600"/>
<evidence type="ECO:0000259" key="2">
    <source>
        <dbReference type="PROSITE" id="PS50056"/>
    </source>
</evidence>
<dbReference type="STRING" id="1176587.A8C56_13600"/>
<feature type="domain" description="Tyrosine specific protein phosphatases" evidence="2">
    <location>
        <begin position="117"/>
        <end position="162"/>
    </location>
</feature>
<gene>
    <name evidence="3" type="ORF">A8C56_13600</name>
</gene>
<reference evidence="3 4" key="1">
    <citation type="submission" date="2016-05" db="EMBL/GenBank/DDBJ databases">
        <title>Niabella ginsenosidivorans BS26 whole genome sequencing.</title>
        <authorList>
            <person name="Im W.T."/>
            <person name="Siddiqi M.Z."/>
        </authorList>
    </citation>
    <scope>NUCLEOTIDE SEQUENCE [LARGE SCALE GENOMIC DNA]</scope>
    <source>
        <strain evidence="3 4">BS26</strain>
    </source>
</reference>